<dbReference type="InterPro" id="IPR042172">
    <property type="entry name" value="Adenosylhomocyst_ase-like_sf"/>
</dbReference>
<dbReference type="Pfam" id="PF00670">
    <property type="entry name" value="AdoHcyase_NAD"/>
    <property type="match status" value="1"/>
</dbReference>
<accession>A0A160VH52</accession>
<comment type="cofactor">
    <cofactor evidence="1">
        <name>NAD(+)</name>
        <dbReference type="ChEBI" id="CHEBI:57540"/>
    </cofactor>
</comment>
<proteinExistence type="inferred from homology"/>
<dbReference type="SMART" id="SM00997">
    <property type="entry name" value="AdoHcyase_NAD"/>
    <property type="match status" value="1"/>
</dbReference>
<dbReference type="NCBIfam" id="TIGR00936">
    <property type="entry name" value="ahcY"/>
    <property type="match status" value="1"/>
</dbReference>
<keyword evidence="6" id="KW-0378">Hydrolase</keyword>
<evidence type="ECO:0000313" key="6">
    <source>
        <dbReference type="EMBL" id="CUV10120.1"/>
    </source>
</evidence>
<dbReference type="GO" id="GO:0005829">
    <property type="term" value="C:cytosol"/>
    <property type="evidence" value="ECO:0007669"/>
    <property type="project" value="TreeGrafter"/>
</dbReference>
<dbReference type="PANTHER" id="PTHR23420">
    <property type="entry name" value="ADENOSYLHOMOCYSTEINASE"/>
    <property type="match status" value="1"/>
</dbReference>
<reference evidence="6" key="1">
    <citation type="submission" date="2015-10" db="EMBL/GenBank/DDBJ databases">
        <authorList>
            <person name="Gilbert D.G."/>
        </authorList>
    </citation>
    <scope>NUCLEOTIDE SEQUENCE</scope>
</reference>
<dbReference type="NCBIfam" id="NF004005">
    <property type="entry name" value="PRK05476.2-3"/>
    <property type="match status" value="1"/>
</dbReference>
<sequence>MSKIKNQALAQDGNKLLDWAAGRMPVLSKIRQRFTDEKPLSGLTIGIALHLEKKTGILLQTLAAGGAKVSAASCNPLTTDDSVAAALGKEMDVFAWTGQTDSEYYDCLESVITAKPHITIDDGCDLIQLLHSKHSNLLDHVIGGCEETTTGIVRLEAMHKDGALKVPVMAVNNAHSKYLFDNRYGTGQSVVEGILSATNTLIAGKMIVVVGYGWCGRGIANRMRGLGAKVIVVETGATNRDGSSGYHRALEASYDGCWVMSMNEAATLGDIFITATGNKHVISENHLDAMKHGAILANSGHFNHEIDLDSMESLSASKVTILPNVEKYHLKNGKDLILLAEGRLVNLAQPTGQGHPIEIMDGSFAVQALCIEYLAKNRGKLLPGIYDVPKVIDNDVARIALEAQGIVLEKLTEEQVKYRQSWKEGT</sequence>
<feature type="domain" description="S-adenosyl-L-homocysteine hydrolase NAD binding" evidence="5">
    <location>
        <begin position="182"/>
        <end position="352"/>
    </location>
</feature>
<dbReference type="EC" id="3.3.1.1" evidence="6"/>
<dbReference type="EMBL" id="FAXC01000360">
    <property type="protein sequence ID" value="CUV10120.1"/>
    <property type="molecule type" value="Genomic_DNA"/>
</dbReference>
<evidence type="ECO:0000259" key="5">
    <source>
        <dbReference type="SMART" id="SM00997"/>
    </source>
</evidence>
<dbReference type="PROSITE" id="PS00739">
    <property type="entry name" value="ADOHCYASE_2"/>
    <property type="match status" value="1"/>
</dbReference>
<dbReference type="InterPro" id="IPR000043">
    <property type="entry name" value="Adenosylhomocysteinase-like"/>
</dbReference>
<protein>
    <submittedName>
        <fullName evidence="6">Adenosylhomocysteinase</fullName>
        <ecNumber evidence="6">3.3.1.1</ecNumber>
    </submittedName>
</protein>
<name>A0A160VH52_9ZZZZ</name>
<dbReference type="PANTHER" id="PTHR23420:SF0">
    <property type="entry name" value="ADENOSYLHOMOCYSTEINASE"/>
    <property type="match status" value="1"/>
</dbReference>
<evidence type="ECO:0000256" key="4">
    <source>
        <dbReference type="ARBA" id="ARBA00023027"/>
    </source>
</evidence>
<dbReference type="SUPFAM" id="SSF52283">
    <property type="entry name" value="Formate/glycerate dehydrogenase catalytic domain-like"/>
    <property type="match status" value="1"/>
</dbReference>
<dbReference type="SUPFAM" id="SSF51735">
    <property type="entry name" value="NAD(P)-binding Rossmann-fold domains"/>
    <property type="match status" value="1"/>
</dbReference>
<comment type="similarity">
    <text evidence="2">Belongs to the adenosylhomocysteinase family.</text>
</comment>
<dbReference type="InterPro" id="IPR020082">
    <property type="entry name" value="S-Ado-L-homoCys_hydrolase_CS"/>
</dbReference>
<dbReference type="CDD" id="cd00401">
    <property type="entry name" value="SAHH"/>
    <property type="match status" value="1"/>
</dbReference>
<evidence type="ECO:0000256" key="1">
    <source>
        <dbReference type="ARBA" id="ARBA00001911"/>
    </source>
</evidence>
<dbReference type="GO" id="GO:0033353">
    <property type="term" value="P:S-adenosylmethionine cycle"/>
    <property type="evidence" value="ECO:0007669"/>
    <property type="project" value="TreeGrafter"/>
</dbReference>
<keyword evidence="4" id="KW-0520">NAD</keyword>
<keyword evidence="3" id="KW-0554">One-carbon metabolism</keyword>
<dbReference type="Pfam" id="PF05221">
    <property type="entry name" value="AdoHcyase"/>
    <property type="match status" value="2"/>
</dbReference>
<dbReference type="Gene3D" id="3.40.50.720">
    <property type="entry name" value="NAD(P)-binding Rossmann-like Domain"/>
    <property type="match status" value="1"/>
</dbReference>
<dbReference type="PIRSF" id="PIRSF001109">
    <property type="entry name" value="Ad_hcy_hydrolase"/>
    <property type="match status" value="1"/>
</dbReference>
<evidence type="ECO:0000256" key="3">
    <source>
        <dbReference type="ARBA" id="ARBA00022563"/>
    </source>
</evidence>
<organism evidence="6">
    <name type="scientific">hydrothermal vent metagenome</name>
    <dbReference type="NCBI Taxonomy" id="652676"/>
    <lineage>
        <taxon>unclassified sequences</taxon>
        <taxon>metagenomes</taxon>
        <taxon>ecological metagenomes</taxon>
    </lineage>
</organism>
<dbReference type="GO" id="GO:0004013">
    <property type="term" value="F:adenosylhomocysteinase activity"/>
    <property type="evidence" value="ECO:0007669"/>
    <property type="project" value="TreeGrafter"/>
</dbReference>
<evidence type="ECO:0000256" key="2">
    <source>
        <dbReference type="ARBA" id="ARBA00007122"/>
    </source>
</evidence>
<dbReference type="AlphaFoldDB" id="A0A160VH52"/>
<dbReference type="InterPro" id="IPR036291">
    <property type="entry name" value="NAD(P)-bd_dom_sf"/>
</dbReference>
<dbReference type="Gene3D" id="3.40.50.1480">
    <property type="entry name" value="Adenosylhomocysteinase-like"/>
    <property type="match status" value="1"/>
</dbReference>
<dbReference type="SMART" id="SM00996">
    <property type="entry name" value="AdoHcyase"/>
    <property type="match status" value="1"/>
</dbReference>
<dbReference type="GO" id="GO:0006730">
    <property type="term" value="P:one-carbon metabolic process"/>
    <property type="evidence" value="ECO:0007669"/>
    <property type="project" value="UniProtKB-KW"/>
</dbReference>
<dbReference type="InterPro" id="IPR015878">
    <property type="entry name" value="Ado_hCys_hydrolase_NAD-bd"/>
</dbReference>
<gene>
    <name evidence="6" type="ORF">MGWOODY_Mmi14</name>
</gene>